<dbReference type="EMBL" id="CP061800">
    <property type="protein sequence ID" value="QTA84554.1"/>
    <property type="molecule type" value="Genomic_DNA"/>
</dbReference>
<name>A0A975GKA9_9BACT</name>
<gene>
    <name evidence="1" type="ORF">dnm_005510</name>
</gene>
<proteinExistence type="predicted"/>
<accession>A0A975GKA9</accession>
<protein>
    <submittedName>
        <fullName evidence="1">Uncharacterized protein</fullName>
    </submittedName>
</protein>
<evidence type="ECO:0000313" key="1">
    <source>
        <dbReference type="EMBL" id="QTA84554.1"/>
    </source>
</evidence>
<dbReference type="AlphaFoldDB" id="A0A975GKA9"/>
<evidence type="ECO:0000313" key="2">
    <source>
        <dbReference type="Proteomes" id="UP000663722"/>
    </source>
</evidence>
<reference evidence="1" key="1">
    <citation type="journal article" date="2021" name="Microb. Physiol.">
        <title>Proteogenomic Insights into the Physiology of Marine, Sulfate-Reducing, Filamentous Desulfonema limicola and Desulfonema magnum.</title>
        <authorList>
            <person name="Schnaars V."/>
            <person name="Wohlbrand L."/>
            <person name="Scheve S."/>
            <person name="Hinrichs C."/>
            <person name="Reinhardt R."/>
            <person name="Rabus R."/>
        </authorList>
    </citation>
    <scope>NUCLEOTIDE SEQUENCE</scope>
    <source>
        <strain evidence="1">4be13</strain>
    </source>
</reference>
<organism evidence="1 2">
    <name type="scientific">Desulfonema magnum</name>
    <dbReference type="NCBI Taxonomy" id="45655"/>
    <lineage>
        <taxon>Bacteria</taxon>
        <taxon>Pseudomonadati</taxon>
        <taxon>Thermodesulfobacteriota</taxon>
        <taxon>Desulfobacteria</taxon>
        <taxon>Desulfobacterales</taxon>
        <taxon>Desulfococcaceae</taxon>
        <taxon>Desulfonema</taxon>
    </lineage>
</organism>
<sequence>MGISFQHSTDYFTIINITIINRIRITTFSQKNFKGIFIGLIVSQIWISPDIYKTNLGYYRIYIRNRNTSCKIKHGLVRSY</sequence>
<keyword evidence="2" id="KW-1185">Reference proteome</keyword>
<dbReference type="Proteomes" id="UP000663722">
    <property type="component" value="Chromosome"/>
</dbReference>
<dbReference type="KEGG" id="dmm:dnm_005510"/>